<keyword evidence="1" id="KW-0812">Transmembrane</keyword>
<name>A0A1F7SDU1_9BACT</name>
<reference evidence="2 3" key="1">
    <citation type="journal article" date="2016" name="Nat. Commun.">
        <title>Thousands of microbial genomes shed light on interconnected biogeochemical processes in an aquifer system.</title>
        <authorList>
            <person name="Anantharaman K."/>
            <person name="Brown C.T."/>
            <person name="Hug L.A."/>
            <person name="Sharon I."/>
            <person name="Castelle C.J."/>
            <person name="Probst A.J."/>
            <person name="Thomas B.C."/>
            <person name="Singh A."/>
            <person name="Wilkins M.J."/>
            <person name="Karaoz U."/>
            <person name="Brodie E.L."/>
            <person name="Williams K.H."/>
            <person name="Hubbard S.S."/>
            <person name="Banfield J.F."/>
        </authorList>
    </citation>
    <scope>NUCLEOTIDE SEQUENCE [LARGE SCALE GENOMIC DNA]</scope>
</reference>
<feature type="transmembrane region" description="Helical" evidence="1">
    <location>
        <begin position="32"/>
        <end position="54"/>
    </location>
</feature>
<evidence type="ECO:0000313" key="3">
    <source>
        <dbReference type="Proteomes" id="UP000178082"/>
    </source>
</evidence>
<accession>A0A1F7SDU1</accession>
<keyword evidence="1" id="KW-1133">Transmembrane helix</keyword>
<evidence type="ECO:0000256" key="1">
    <source>
        <dbReference type="SAM" id="Phobius"/>
    </source>
</evidence>
<proteinExistence type="predicted"/>
<organism evidence="2 3">
    <name type="scientific">Candidatus Schekmanbacteria bacterium RIFCSPLOWO2_12_FULL_38_15</name>
    <dbReference type="NCBI Taxonomy" id="1817883"/>
    <lineage>
        <taxon>Bacteria</taxon>
        <taxon>Candidatus Schekmaniibacteriota</taxon>
    </lineage>
</organism>
<dbReference type="AlphaFoldDB" id="A0A1F7SDU1"/>
<dbReference type="EMBL" id="MGDI01000035">
    <property type="protein sequence ID" value="OGL51946.1"/>
    <property type="molecule type" value="Genomic_DNA"/>
</dbReference>
<comment type="caution">
    <text evidence="2">The sequence shown here is derived from an EMBL/GenBank/DDBJ whole genome shotgun (WGS) entry which is preliminary data.</text>
</comment>
<keyword evidence="1" id="KW-0472">Membrane</keyword>
<gene>
    <name evidence="2" type="ORF">A3G31_09835</name>
</gene>
<protein>
    <submittedName>
        <fullName evidence="2">Uncharacterized protein</fullName>
    </submittedName>
</protein>
<dbReference type="STRING" id="1817883.A3G31_09835"/>
<sequence>MVSENEKEIRERVQEILAQEEKRKKIIKIVPVLFLYAIGIITVVAILGIFINLIKTKEKPEEIKKSHITETIKPDTEQFNTVFKSKFLKKTEQAEFIDSWSLNKERNKLTIKVNKKWYQMKDHTKIKALKIFREEFLKIYSESNLSEKTDKSPEINVINFNGNTIAVCDENGTSLRKP</sequence>
<evidence type="ECO:0000313" key="2">
    <source>
        <dbReference type="EMBL" id="OGL51946.1"/>
    </source>
</evidence>
<dbReference type="Proteomes" id="UP000178082">
    <property type="component" value="Unassembled WGS sequence"/>
</dbReference>